<evidence type="ECO:0000313" key="12">
    <source>
        <dbReference type="Proteomes" id="UP001501470"/>
    </source>
</evidence>
<dbReference type="InterPro" id="IPR017871">
    <property type="entry name" value="ABC_transporter-like_CS"/>
</dbReference>
<evidence type="ECO:0000256" key="2">
    <source>
        <dbReference type="ARBA" id="ARBA00022692"/>
    </source>
</evidence>
<dbReference type="InterPro" id="IPR011527">
    <property type="entry name" value="ABC1_TM_dom"/>
</dbReference>
<dbReference type="PROSITE" id="PS50893">
    <property type="entry name" value="ABC_TRANSPORTER_2"/>
    <property type="match status" value="1"/>
</dbReference>
<dbReference type="SUPFAM" id="SSF90123">
    <property type="entry name" value="ABC transporter transmembrane region"/>
    <property type="match status" value="1"/>
</dbReference>
<proteinExistence type="predicted"/>
<dbReference type="InterPro" id="IPR039421">
    <property type="entry name" value="Type_1_exporter"/>
</dbReference>
<dbReference type="Pfam" id="PF00005">
    <property type="entry name" value="ABC_tran"/>
    <property type="match status" value="1"/>
</dbReference>
<keyword evidence="12" id="KW-1185">Reference proteome</keyword>
<dbReference type="InterPro" id="IPR027417">
    <property type="entry name" value="P-loop_NTPase"/>
</dbReference>
<dbReference type="PANTHER" id="PTHR24221:SF654">
    <property type="entry name" value="ATP-BINDING CASSETTE SUB-FAMILY B MEMBER 6"/>
    <property type="match status" value="1"/>
</dbReference>
<feature type="domain" description="ABC transporter" evidence="9">
    <location>
        <begin position="336"/>
        <end position="582"/>
    </location>
</feature>
<dbReference type="InterPro" id="IPR036640">
    <property type="entry name" value="ABC1_TM_sf"/>
</dbReference>
<dbReference type="SUPFAM" id="SSF52540">
    <property type="entry name" value="P-loop containing nucleoside triphosphate hydrolases"/>
    <property type="match status" value="1"/>
</dbReference>
<keyword evidence="4 11" id="KW-0067">ATP-binding</keyword>
<dbReference type="InterPro" id="IPR003439">
    <property type="entry name" value="ABC_transporter-like_ATP-bd"/>
</dbReference>
<dbReference type="EMBL" id="BAAAQD010000015">
    <property type="protein sequence ID" value="GAA1539515.1"/>
    <property type="molecule type" value="Genomic_DNA"/>
</dbReference>
<feature type="transmembrane region" description="Helical" evidence="7">
    <location>
        <begin position="248"/>
        <end position="268"/>
    </location>
</feature>
<feature type="signal peptide" evidence="8">
    <location>
        <begin position="1"/>
        <end position="19"/>
    </location>
</feature>
<dbReference type="PROSITE" id="PS00211">
    <property type="entry name" value="ABC_TRANSPORTER_1"/>
    <property type="match status" value="1"/>
</dbReference>
<dbReference type="Proteomes" id="UP001501470">
    <property type="component" value="Unassembled WGS sequence"/>
</dbReference>
<evidence type="ECO:0000256" key="5">
    <source>
        <dbReference type="ARBA" id="ARBA00022989"/>
    </source>
</evidence>
<evidence type="ECO:0000256" key="6">
    <source>
        <dbReference type="ARBA" id="ARBA00023136"/>
    </source>
</evidence>
<evidence type="ECO:0000256" key="1">
    <source>
        <dbReference type="ARBA" id="ARBA00004651"/>
    </source>
</evidence>
<dbReference type="PROSITE" id="PS50929">
    <property type="entry name" value="ABC_TM1F"/>
    <property type="match status" value="1"/>
</dbReference>
<feature type="transmembrane region" description="Helical" evidence="7">
    <location>
        <begin position="280"/>
        <end position="300"/>
    </location>
</feature>
<evidence type="ECO:0000256" key="7">
    <source>
        <dbReference type="SAM" id="Phobius"/>
    </source>
</evidence>
<dbReference type="SMART" id="SM00382">
    <property type="entry name" value="AAA"/>
    <property type="match status" value="1"/>
</dbReference>
<keyword evidence="8" id="KW-0732">Signal</keyword>
<dbReference type="PANTHER" id="PTHR24221">
    <property type="entry name" value="ATP-BINDING CASSETTE SUB-FAMILY B"/>
    <property type="match status" value="1"/>
</dbReference>
<protein>
    <submittedName>
        <fullName evidence="11">ABC transporter ATP-binding protein</fullName>
    </submittedName>
</protein>
<sequence length="593" mass="62475">MRLFAMAAALYLRSAPAAAALRIAAMLIGGGAPVVVAWCTKLLLDQLSVGGSHLAWPVAGIAGTAAAWAVAGHAGRYAEQEIARRVTLRTQVELFTAVSRPAGLAELENPDFHNRLQLARQASQIAPAQLTGSVLSTAQAAVTLTGFTATLVAGSPLVAVLVVASAVPALIAQLRLSRHRSDTLVRITPGVRRQVFYAELLLDMRAAKEIRLYGLATFFRTRMLTELRGAQAAERGTDRLALRVDGSLALLGGMVSAAALAVLVGRVAAGHGTVGDLSVLVAALAALQGTLAGVVAELAAAGECLTLFRHYVAVTSAGAADPVPAAAPSDGDVPTIEFRDVWFRYGERHDWILRGASFTVRAGRSLALVGDNGAGKSTVVKLLCGFYPPTRGTILWDGTDITRLDPARLRERMSAVFQDYMAYEFTAADNIAVGDLTAAGDLPRLRAAAAEAGIDEALQRLPLGYATPLTRAFGESDAQSGVVLSGGQWQRLALARAVLRDRAGLLILDEPSAGLDVHAEHEVHRRMAALRGRRTCLLISHRLNAVRDADTIAVLAGGVVVEHGDHAALMRADGRYAAMFRLQAGGYQMEPAP</sequence>
<keyword evidence="5 7" id="KW-1133">Transmembrane helix</keyword>
<dbReference type="InterPro" id="IPR003593">
    <property type="entry name" value="AAA+_ATPase"/>
</dbReference>
<evidence type="ECO:0000256" key="4">
    <source>
        <dbReference type="ARBA" id="ARBA00022840"/>
    </source>
</evidence>
<keyword evidence="3" id="KW-0547">Nucleotide-binding</keyword>
<comment type="caution">
    <text evidence="11">The sequence shown here is derived from an EMBL/GenBank/DDBJ whole genome shotgun (WGS) entry which is preliminary data.</text>
</comment>
<gene>
    <name evidence="11" type="ORF">GCM10009827_068490</name>
</gene>
<feature type="domain" description="ABC transmembrane type-1" evidence="10">
    <location>
        <begin position="23"/>
        <end position="303"/>
    </location>
</feature>
<evidence type="ECO:0000313" key="11">
    <source>
        <dbReference type="EMBL" id="GAA1539515.1"/>
    </source>
</evidence>
<keyword evidence="6 7" id="KW-0472">Membrane</keyword>
<organism evidence="11 12">
    <name type="scientific">Dactylosporangium maewongense</name>
    <dbReference type="NCBI Taxonomy" id="634393"/>
    <lineage>
        <taxon>Bacteria</taxon>
        <taxon>Bacillati</taxon>
        <taxon>Actinomycetota</taxon>
        <taxon>Actinomycetes</taxon>
        <taxon>Micromonosporales</taxon>
        <taxon>Micromonosporaceae</taxon>
        <taxon>Dactylosporangium</taxon>
    </lineage>
</organism>
<comment type="subcellular location">
    <subcellularLocation>
        <location evidence="1">Cell membrane</location>
        <topology evidence="1">Multi-pass membrane protein</topology>
    </subcellularLocation>
</comment>
<feature type="chain" id="PRO_5045040469" evidence="8">
    <location>
        <begin position="20"/>
        <end position="593"/>
    </location>
</feature>
<dbReference type="GO" id="GO:0005524">
    <property type="term" value="F:ATP binding"/>
    <property type="evidence" value="ECO:0007669"/>
    <property type="project" value="UniProtKB-KW"/>
</dbReference>
<dbReference type="Gene3D" id="3.40.50.300">
    <property type="entry name" value="P-loop containing nucleotide triphosphate hydrolases"/>
    <property type="match status" value="1"/>
</dbReference>
<keyword evidence="2 7" id="KW-0812">Transmembrane</keyword>
<feature type="transmembrane region" description="Helical" evidence="7">
    <location>
        <begin position="147"/>
        <end position="171"/>
    </location>
</feature>
<evidence type="ECO:0000259" key="9">
    <source>
        <dbReference type="PROSITE" id="PS50893"/>
    </source>
</evidence>
<dbReference type="Gene3D" id="1.20.1560.10">
    <property type="entry name" value="ABC transporter type 1, transmembrane domain"/>
    <property type="match status" value="1"/>
</dbReference>
<accession>A0ABP4MAG6</accession>
<reference evidence="12" key="1">
    <citation type="journal article" date="2019" name="Int. J. Syst. Evol. Microbiol.">
        <title>The Global Catalogue of Microorganisms (GCM) 10K type strain sequencing project: providing services to taxonomists for standard genome sequencing and annotation.</title>
        <authorList>
            <consortium name="The Broad Institute Genomics Platform"/>
            <consortium name="The Broad Institute Genome Sequencing Center for Infectious Disease"/>
            <person name="Wu L."/>
            <person name="Ma J."/>
        </authorList>
    </citation>
    <scope>NUCLEOTIDE SEQUENCE [LARGE SCALE GENOMIC DNA]</scope>
    <source>
        <strain evidence="12">JCM 15933</strain>
    </source>
</reference>
<evidence type="ECO:0000256" key="3">
    <source>
        <dbReference type="ARBA" id="ARBA00022741"/>
    </source>
</evidence>
<evidence type="ECO:0000256" key="8">
    <source>
        <dbReference type="SAM" id="SignalP"/>
    </source>
</evidence>
<name>A0ABP4MAG6_9ACTN</name>
<evidence type="ECO:0000259" key="10">
    <source>
        <dbReference type="PROSITE" id="PS50929"/>
    </source>
</evidence>